<organism evidence="3 4">
    <name type="scientific">Sphingobium jiangsuense</name>
    <dbReference type="NCBI Taxonomy" id="870476"/>
    <lineage>
        <taxon>Bacteria</taxon>
        <taxon>Pseudomonadati</taxon>
        <taxon>Pseudomonadota</taxon>
        <taxon>Alphaproteobacteria</taxon>
        <taxon>Sphingomonadales</taxon>
        <taxon>Sphingomonadaceae</taxon>
        <taxon>Sphingobium</taxon>
    </lineage>
</organism>
<reference evidence="3 4" key="1">
    <citation type="submission" date="2020-08" db="EMBL/GenBank/DDBJ databases">
        <title>Genomic Encyclopedia of Type Strains, Phase IV (KMG-IV): sequencing the most valuable type-strain genomes for metagenomic binning, comparative biology and taxonomic classification.</title>
        <authorList>
            <person name="Goeker M."/>
        </authorList>
    </citation>
    <scope>NUCLEOTIDE SEQUENCE [LARGE SCALE GENOMIC DNA]</scope>
    <source>
        <strain evidence="3 4">DSM 26189</strain>
    </source>
</reference>
<proteinExistence type="predicted"/>
<dbReference type="EMBL" id="JACIDT010000007">
    <property type="protein sequence ID" value="MBB3926473.1"/>
    <property type="molecule type" value="Genomic_DNA"/>
</dbReference>
<sequence>MLDFAQYYGAGAATLAALIVSLDLGRKITGWAFVLFVSSSIALILWGFYQPDSEGIGWQNVALLGINCTGVYRYLIRRPSPGDGSASAPVPASSSASG</sequence>
<comment type="caution">
    <text evidence="3">The sequence shown here is derived from an EMBL/GenBank/DDBJ whole genome shotgun (WGS) entry which is preliminary data.</text>
</comment>
<keyword evidence="2" id="KW-0812">Transmembrane</keyword>
<keyword evidence="2" id="KW-1133">Transmembrane helix</keyword>
<gene>
    <name evidence="3" type="ORF">GGR43_002193</name>
</gene>
<evidence type="ECO:0000256" key="1">
    <source>
        <dbReference type="SAM" id="MobiDB-lite"/>
    </source>
</evidence>
<accession>A0A7W6FQ23</accession>
<protein>
    <submittedName>
        <fullName evidence="3">Uncharacterized protein</fullName>
    </submittedName>
</protein>
<keyword evidence="2" id="KW-0472">Membrane</keyword>
<evidence type="ECO:0000313" key="4">
    <source>
        <dbReference type="Proteomes" id="UP000571950"/>
    </source>
</evidence>
<dbReference type="RefSeq" id="WP_188071990.1">
    <property type="nucleotide sequence ID" value="NZ_BSPS01000090.1"/>
</dbReference>
<dbReference type="Proteomes" id="UP000571950">
    <property type="component" value="Unassembled WGS sequence"/>
</dbReference>
<feature type="transmembrane region" description="Helical" evidence="2">
    <location>
        <begin position="6"/>
        <end position="24"/>
    </location>
</feature>
<feature type="region of interest" description="Disordered" evidence="1">
    <location>
        <begin position="79"/>
        <end position="98"/>
    </location>
</feature>
<name>A0A7W6FQ23_9SPHN</name>
<dbReference type="AlphaFoldDB" id="A0A7W6FQ23"/>
<evidence type="ECO:0000313" key="3">
    <source>
        <dbReference type="EMBL" id="MBB3926473.1"/>
    </source>
</evidence>
<feature type="transmembrane region" description="Helical" evidence="2">
    <location>
        <begin position="31"/>
        <end position="49"/>
    </location>
</feature>
<keyword evidence="4" id="KW-1185">Reference proteome</keyword>
<evidence type="ECO:0000256" key="2">
    <source>
        <dbReference type="SAM" id="Phobius"/>
    </source>
</evidence>